<dbReference type="EMBL" id="BAABJQ010000006">
    <property type="protein sequence ID" value="GAA5184232.1"/>
    <property type="molecule type" value="Genomic_DNA"/>
</dbReference>
<feature type="compositionally biased region" description="Low complexity" evidence="1">
    <location>
        <begin position="474"/>
        <end position="484"/>
    </location>
</feature>
<dbReference type="RefSeq" id="WP_345629129.1">
    <property type="nucleotide sequence ID" value="NZ_BAABJQ010000006.1"/>
</dbReference>
<feature type="transmembrane region" description="Helical" evidence="2">
    <location>
        <begin position="122"/>
        <end position="141"/>
    </location>
</feature>
<proteinExistence type="predicted"/>
<organism evidence="3 4">
    <name type="scientific">Rugosimonospora acidiphila</name>
    <dbReference type="NCBI Taxonomy" id="556531"/>
    <lineage>
        <taxon>Bacteria</taxon>
        <taxon>Bacillati</taxon>
        <taxon>Actinomycetota</taxon>
        <taxon>Actinomycetes</taxon>
        <taxon>Micromonosporales</taxon>
        <taxon>Micromonosporaceae</taxon>
        <taxon>Rugosimonospora</taxon>
    </lineage>
</organism>
<evidence type="ECO:0000256" key="1">
    <source>
        <dbReference type="SAM" id="MobiDB-lite"/>
    </source>
</evidence>
<protein>
    <submittedName>
        <fullName evidence="3">Uncharacterized protein</fullName>
    </submittedName>
</protein>
<feature type="region of interest" description="Disordered" evidence="1">
    <location>
        <begin position="438"/>
        <end position="518"/>
    </location>
</feature>
<feature type="transmembrane region" description="Helical" evidence="2">
    <location>
        <begin position="97"/>
        <end position="116"/>
    </location>
</feature>
<reference evidence="4" key="1">
    <citation type="journal article" date="2019" name="Int. J. Syst. Evol. Microbiol.">
        <title>The Global Catalogue of Microorganisms (GCM) 10K type strain sequencing project: providing services to taxonomists for standard genome sequencing and annotation.</title>
        <authorList>
            <consortium name="The Broad Institute Genomics Platform"/>
            <consortium name="The Broad Institute Genome Sequencing Center for Infectious Disease"/>
            <person name="Wu L."/>
            <person name="Ma J."/>
        </authorList>
    </citation>
    <scope>NUCLEOTIDE SEQUENCE [LARGE SCALE GENOMIC DNA]</scope>
    <source>
        <strain evidence="4">JCM 18304</strain>
    </source>
</reference>
<keyword evidence="2" id="KW-0472">Membrane</keyword>
<sequence length="582" mass="59257">MTAMPGPGPRGRRSDLPVAELEMDAHLQRTLRRTSVMRQGFYLVVLVVALAGQVSGAVETLGIPLVAAVPAVAALELGGVVVLANADVRRRLGERAVASRLLSVAIAAGAVAFNWLAHDNHLLGGFFAGMSALGYLVWLMHTENQRRDRLRAKGDLAPTTPGYEVVGHWLRHPWLTNRAKSLAKANPELGLYDSLAAARDQIKRERRQAAISKVLHRKIRAAVDPNTADIAIAVYDLDEIATRLADGADYDGLTALIAADLTPARLGLDGSTLDGSTLDGSTLDGSTLDGSALDGSALDASTLDARARAASDSGAPAGGARDGGAAGSNSPSIPAANGLAANESSANGTSANGSDATGAGDAGPADATGTDGSAAPLAGSDGSADVGERPEGATRPAAATGVDSPTIESPILDVPTRAVARAQPVRVLDPSVRRTLEEQFGLGRQAEPSGSGTTGDEPARRDRSRRTAGNQRGAASNSAPAAPATGPLSDTLPAAGPAGAPHGVSPAPSAARAGREGALRTQVHTALDTHVPPGAQRDETTLMELVADVLDLNDIDRLTAAPYVQSWLKEGSRVGASAGGTS</sequence>
<dbReference type="Proteomes" id="UP001501570">
    <property type="component" value="Unassembled WGS sequence"/>
</dbReference>
<feature type="region of interest" description="Disordered" evidence="1">
    <location>
        <begin position="309"/>
        <end position="410"/>
    </location>
</feature>
<keyword evidence="4" id="KW-1185">Reference proteome</keyword>
<keyword evidence="2" id="KW-1133">Transmembrane helix</keyword>
<evidence type="ECO:0000313" key="3">
    <source>
        <dbReference type="EMBL" id="GAA5184232.1"/>
    </source>
</evidence>
<comment type="caution">
    <text evidence="3">The sequence shown here is derived from an EMBL/GenBank/DDBJ whole genome shotgun (WGS) entry which is preliminary data.</text>
</comment>
<feature type="compositionally biased region" description="Low complexity" evidence="1">
    <location>
        <begin position="348"/>
        <end position="375"/>
    </location>
</feature>
<feature type="compositionally biased region" description="Low complexity" evidence="1">
    <location>
        <begin position="493"/>
        <end position="511"/>
    </location>
</feature>
<feature type="transmembrane region" description="Helical" evidence="2">
    <location>
        <begin position="40"/>
        <end position="58"/>
    </location>
</feature>
<evidence type="ECO:0000256" key="2">
    <source>
        <dbReference type="SAM" id="Phobius"/>
    </source>
</evidence>
<keyword evidence="2" id="KW-0812">Transmembrane</keyword>
<gene>
    <name evidence="3" type="ORF">GCM10023322_25280</name>
</gene>
<feature type="compositionally biased region" description="Gly residues" evidence="1">
    <location>
        <begin position="316"/>
        <end position="326"/>
    </location>
</feature>
<evidence type="ECO:0000313" key="4">
    <source>
        <dbReference type="Proteomes" id="UP001501570"/>
    </source>
</evidence>
<name>A0ABP9RRF6_9ACTN</name>
<feature type="transmembrane region" description="Helical" evidence="2">
    <location>
        <begin position="64"/>
        <end position="85"/>
    </location>
</feature>
<accession>A0ABP9RRF6</accession>